<dbReference type="InterPro" id="IPR029058">
    <property type="entry name" value="AB_hydrolase_fold"/>
</dbReference>
<name>A0A9W6XNW2_9STRA</name>
<protein>
    <submittedName>
        <fullName evidence="5">Unnamed protein product</fullName>
    </submittedName>
</protein>
<dbReference type="InterPro" id="IPR002018">
    <property type="entry name" value="CarbesteraseB"/>
</dbReference>
<evidence type="ECO:0000259" key="4">
    <source>
        <dbReference type="Pfam" id="PF00135"/>
    </source>
</evidence>
<accession>A0A9W6XNW2</accession>
<dbReference type="SUPFAM" id="SSF53474">
    <property type="entry name" value="alpha/beta-Hydrolases"/>
    <property type="match status" value="1"/>
</dbReference>
<evidence type="ECO:0000256" key="2">
    <source>
        <dbReference type="ARBA" id="ARBA00022801"/>
    </source>
</evidence>
<dbReference type="EMBL" id="BSXW01002503">
    <property type="protein sequence ID" value="GMF42671.1"/>
    <property type="molecule type" value="Genomic_DNA"/>
</dbReference>
<dbReference type="PROSITE" id="PS00941">
    <property type="entry name" value="CARBOXYLESTERASE_B_2"/>
    <property type="match status" value="1"/>
</dbReference>
<keyword evidence="6" id="KW-1185">Reference proteome</keyword>
<evidence type="ECO:0000256" key="1">
    <source>
        <dbReference type="ARBA" id="ARBA00005964"/>
    </source>
</evidence>
<dbReference type="OrthoDB" id="408631at2759"/>
<sequence>MQLAKTASSVQFNYSGCSTGRSSHPTNQPDYALGYVSCPSDPRSLEMRPLSYTLALGSLLAALASASDPPTVTVKNGSYYGVHQETYNQDLFLGMPYAQPPVGNLRFRNPEPLNTTWSDSKNATEYSPECYGYGSDQWVLGNVISEDCLTINVVRPNGISEGAGLPVAVWIHGGGFTEGGSRDPRYNQSYMIKEATDAGRSVEPGPEGPAPSVALGAGEHRSIRW</sequence>
<evidence type="ECO:0000313" key="6">
    <source>
        <dbReference type="Proteomes" id="UP001165083"/>
    </source>
</evidence>
<dbReference type="InterPro" id="IPR050654">
    <property type="entry name" value="AChE-related_enzymes"/>
</dbReference>
<dbReference type="AlphaFoldDB" id="A0A9W6XNW2"/>
<comment type="similarity">
    <text evidence="1">Belongs to the type-B carboxylesterase/lipase family.</text>
</comment>
<dbReference type="Pfam" id="PF00135">
    <property type="entry name" value="COesterase"/>
    <property type="match status" value="1"/>
</dbReference>
<dbReference type="InterPro" id="IPR019819">
    <property type="entry name" value="Carboxylesterase_B_CS"/>
</dbReference>
<dbReference type="Gene3D" id="3.40.50.1820">
    <property type="entry name" value="alpha/beta hydrolase"/>
    <property type="match status" value="1"/>
</dbReference>
<dbReference type="Proteomes" id="UP001165083">
    <property type="component" value="Unassembled WGS sequence"/>
</dbReference>
<feature type="domain" description="Carboxylesterase type B" evidence="4">
    <location>
        <begin position="69"/>
        <end position="194"/>
    </location>
</feature>
<organism evidence="5 6">
    <name type="scientific">Phytophthora lilii</name>
    <dbReference type="NCBI Taxonomy" id="2077276"/>
    <lineage>
        <taxon>Eukaryota</taxon>
        <taxon>Sar</taxon>
        <taxon>Stramenopiles</taxon>
        <taxon>Oomycota</taxon>
        <taxon>Peronosporomycetes</taxon>
        <taxon>Peronosporales</taxon>
        <taxon>Peronosporaceae</taxon>
        <taxon>Phytophthora</taxon>
    </lineage>
</organism>
<dbReference type="PANTHER" id="PTHR43918:SF4">
    <property type="entry name" value="CARBOXYLIC ESTER HYDROLASE"/>
    <property type="match status" value="1"/>
</dbReference>
<evidence type="ECO:0000256" key="3">
    <source>
        <dbReference type="SAM" id="MobiDB-lite"/>
    </source>
</evidence>
<reference evidence="5" key="1">
    <citation type="submission" date="2023-04" db="EMBL/GenBank/DDBJ databases">
        <title>Phytophthora lilii NBRC 32176.</title>
        <authorList>
            <person name="Ichikawa N."/>
            <person name="Sato H."/>
            <person name="Tonouchi N."/>
        </authorList>
    </citation>
    <scope>NUCLEOTIDE SEQUENCE</scope>
    <source>
        <strain evidence="5">NBRC 32176</strain>
    </source>
</reference>
<dbReference type="GO" id="GO:0052689">
    <property type="term" value="F:carboxylic ester hydrolase activity"/>
    <property type="evidence" value="ECO:0007669"/>
    <property type="project" value="TreeGrafter"/>
</dbReference>
<feature type="region of interest" description="Disordered" evidence="3">
    <location>
        <begin position="197"/>
        <end position="225"/>
    </location>
</feature>
<dbReference type="PANTHER" id="PTHR43918">
    <property type="entry name" value="ACETYLCHOLINESTERASE"/>
    <property type="match status" value="1"/>
</dbReference>
<gene>
    <name evidence="5" type="ORF">Plil01_001680300</name>
</gene>
<keyword evidence="2" id="KW-0378">Hydrolase</keyword>
<proteinExistence type="inferred from homology"/>
<comment type="caution">
    <text evidence="5">The sequence shown here is derived from an EMBL/GenBank/DDBJ whole genome shotgun (WGS) entry which is preliminary data.</text>
</comment>
<evidence type="ECO:0000313" key="5">
    <source>
        <dbReference type="EMBL" id="GMF42671.1"/>
    </source>
</evidence>